<dbReference type="Proteomes" id="UP000054565">
    <property type="component" value="Unassembled WGS sequence"/>
</dbReference>
<dbReference type="EMBL" id="DS028093">
    <property type="protein sequence ID" value="KMP00917.1"/>
    <property type="molecule type" value="Genomic_DNA"/>
</dbReference>
<dbReference type="GO" id="GO:0005634">
    <property type="term" value="C:nucleus"/>
    <property type="evidence" value="ECO:0007669"/>
    <property type="project" value="UniProtKB-SubCell"/>
</dbReference>
<dbReference type="InterPro" id="IPR036390">
    <property type="entry name" value="WH_DNA-bd_sf"/>
</dbReference>
<dbReference type="GO" id="GO:0030892">
    <property type="term" value="C:mitotic cohesin complex"/>
    <property type="evidence" value="ECO:0007669"/>
    <property type="project" value="TreeGrafter"/>
</dbReference>
<dbReference type="InterPro" id="IPR006909">
    <property type="entry name" value="Rad21/Rec8_C_eu"/>
</dbReference>
<evidence type="ECO:0000313" key="8">
    <source>
        <dbReference type="Proteomes" id="UP000054565"/>
    </source>
</evidence>
<evidence type="ECO:0000256" key="3">
    <source>
        <dbReference type="ARBA" id="ARBA00023242"/>
    </source>
</evidence>
<dbReference type="GO" id="GO:1990414">
    <property type="term" value="P:replication-born double-strand break repair via sister chromatid exchange"/>
    <property type="evidence" value="ECO:0007669"/>
    <property type="project" value="TreeGrafter"/>
</dbReference>
<dbReference type="InterPro" id="IPR023093">
    <property type="entry name" value="ScpA-like_C"/>
</dbReference>
<evidence type="ECO:0000256" key="2">
    <source>
        <dbReference type="ARBA" id="ARBA00009870"/>
    </source>
</evidence>
<keyword evidence="3" id="KW-0539">Nucleus</keyword>
<feature type="compositionally biased region" description="Polar residues" evidence="4">
    <location>
        <begin position="527"/>
        <end position="536"/>
    </location>
</feature>
<comment type="similarity">
    <text evidence="2">Belongs to the rad21 family.</text>
</comment>
<gene>
    <name evidence="7" type="ORF">CIRG_01057</name>
</gene>
<dbReference type="GO" id="GO:0003682">
    <property type="term" value="F:chromatin binding"/>
    <property type="evidence" value="ECO:0007669"/>
    <property type="project" value="TreeGrafter"/>
</dbReference>
<evidence type="ECO:0000313" key="7">
    <source>
        <dbReference type="EMBL" id="KMP00917.1"/>
    </source>
</evidence>
<sequence>MFYSETLLSKTGPLARVWLSANLERKLSKAHILQSDIESSVNAIVDQGQAPMALRLSGQLLLGVVRIYSRKTRYLLDDCNEALMKIKMAFRLTNNNDLPATVPLPPGGITLPDVLTESDLFMNLDTSILFSQPLQLEQHDKRPMSSLGWSSQLLPDSSSPEKTRAVERPHLEDDTGLVLDLGEDEDIPLGHDTSIEIGREAPAARPVGEDLFSEEPQLFNDDLDLDLGMDAAPLHKFGGNDTRLAQEEIDKAVQQEEDVAMGGMGELDVPIAEDTTIMPDQESELLRDSQSPLSSARSSVVRDLEDPFMSEDAVTARQQQRAKRRKLIKPDNETFFSATKIKLQQDDRTKILKPESFLSFLPRDPVLLTLMTMQEKGQFATSVMGGSGVYSWAPELRNMLSIDSVRQAGQLKRKRDSGVSDMDIDGGEKAPRLELEEDEGIVHLDEAVGLGCDSSSVLNATEVHLPVEDEAQPRPVGEEWSDEEGIGHRDEYEDGDTTIQPVDSGPISLGTKHAVHILRDQFGTPPSADTPSQSRGKSVLFQDLLPEKQTSKSDATKMFFEVLVLATKDAVKVEQSSNTIGGRLRIKGKQALWGSWAETEAGGEIASQEAEIAA</sequence>
<dbReference type="Pfam" id="PF04825">
    <property type="entry name" value="Rad21_Rec8_N"/>
    <property type="match status" value="1"/>
</dbReference>
<comment type="subcellular location">
    <subcellularLocation>
        <location evidence="1">Nucleus</location>
    </subcellularLocation>
</comment>
<evidence type="ECO:0000259" key="6">
    <source>
        <dbReference type="Pfam" id="PF04825"/>
    </source>
</evidence>
<evidence type="ECO:0000256" key="1">
    <source>
        <dbReference type="ARBA" id="ARBA00004123"/>
    </source>
</evidence>
<dbReference type="PANTHER" id="PTHR12585">
    <property type="entry name" value="SCC1 / RAD21 FAMILY MEMBER"/>
    <property type="match status" value="1"/>
</dbReference>
<feature type="region of interest" description="Disordered" evidence="4">
    <location>
        <begin position="141"/>
        <end position="165"/>
    </location>
</feature>
<dbReference type="InterPro" id="IPR039781">
    <property type="entry name" value="Rad21/Rec8-like"/>
</dbReference>
<organism evidence="7 8">
    <name type="scientific">Coccidioides immitis RMSCC 2394</name>
    <dbReference type="NCBI Taxonomy" id="404692"/>
    <lineage>
        <taxon>Eukaryota</taxon>
        <taxon>Fungi</taxon>
        <taxon>Dikarya</taxon>
        <taxon>Ascomycota</taxon>
        <taxon>Pezizomycotina</taxon>
        <taxon>Eurotiomycetes</taxon>
        <taxon>Eurotiomycetidae</taxon>
        <taxon>Onygenales</taxon>
        <taxon>Onygenaceae</taxon>
        <taxon>Coccidioides</taxon>
    </lineage>
</organism>
<dbReference type="GO" id="GO:0007064">
    <property type="term" value="P:mitotic sister chromatid cohesion"/>
    <property type="evidence" value="ECO:0007669"/>
    <property type="project" value="TreeGrafter"/>
</dbReference>
<dbReference type="AlphaFoldDB" id="A0A0J7AUC1"/>
<dbReference type="Gene3D" id="1.10.10.580">
    <property type="entry name" value="Structural maintenance of chromosome 1. Chain E"/>
    <property type="match status" value="1"/>
</dbReference>
<dbReference type="STRING" id="404692.A0A0J7AUC1"/>
<dbReference type="FunFam" id="1.10.10.580:FF:000004">
    <property type="entry name" value="Double-strand-break repair protein rad21"/>
    <property type="match status" value="1"/>
</dbReference>
<dbReference type="PANTHER" id="PTHR12585:SF69">
    <property type="entry name" value="FI11703P"/>
    <property type="match status" value="1"/>
</dbReference>
<dbReference type="Pfam" id="PF04824">
    <property type="entry name" value="Rad21_Rec8"/>
    <property type="match status" value="1"/>
</dbReference>
<feature type="compositionally biased region" description="Polar residues" evidence="4">
    <location>
        <begin position="147"/>
        <end position="158"/>
    </location>
</feature>
<dbReference type="SUPFAM" id="SSF46785">
    <property type="entry name" value="Winged helix' DNA-binding domain"/>
    <property type="match status" value="1"/>
</dbReference>
<protein>
    <recommendedName>
        <fullName evidence="9">Double-strand-break repair protein rad21</fullName>
    </recommendedName>
</protein>
<evidence type="ECO:0008006" key="9">
    <source>
        <dbReference type="Google" id="ProtNLM"/>
    </source>
</evidence>
<dbReference type="OrthoDB" id="10071381at2759"/>
<reference evidence="8" key="1">
    <citation type="journal article" date="2010" name="Genome Res.">
        <title>Population genomic sequencing of Coccidioides fungi reveals recent hybridization and transposon control.</title>
        <authorList>
            <person name="Neafsey D.E."/>
            <person name="Barker B.M."/>
            <person name="Sharpton T.J."/>
            <person name="Stajich J.E."/>
            <person name="Park D.J."/>
            <person name="Whiston E."/>
            <person name="Hung C.-Y."/>
            <person name="McMahan C."/>
            <person name="White J."/>
            <person name="Sykes S."/>
            <person name="Heiman D."/>
            <person name="Young S."/>
            <person name="Zeng Q."/>
            <person name="Abouelleil A."/>
            <person name="Aftuck L."/>
            <person name="Bessette D."/>
            <person name="Brown A."/>
            <person name="FitzGerald M."/>
            <person name="Lui A."/>
            <person name="Macdonald J.P."/>
            <person name="Priest M."/>
            <person name="Orbach M.J."/>
            <person name="Galgiani J.N."/>
            <person name="Kirkland T.N."/>
            <person name="Cole G.T."/>
            <person name="Birren B.W."/>
            <person name="Henn M.R."/>
            <person name="Taylor J.W."/>
            <person name="Rounsley S.D."/>
        </authorList>
    </citation>
    <scope>NUCLEOTIDE SEQUENCE [LARGE SCALE GENOMIC DNA]</scope>
    <source>
        <strain evidence="8">RMSCC 2394</strain>
    </source>
</reference>
<dbReference type="InterPro" id="IPR006910">
    <property type="entry name" value="Rad21_Rec8_N"/>
</dbReference>
<evidence type="ECO:0000256" key="4">
    <source>
        <dbReference type="SAM" id="MobiDB-lite"/>
    </source>
</evidence>
<evidence type="ECO:0000259" key="5">
    <source>
        <dbReference type="Pfam" id="PF04824"/>
    </source>
</evidence>
<name>A0A0J7AUC1_COCIT</name>
<proteinExistence type="inferred from homology"/>
<feature type="domain" description="Rad21/Rec8-like protein C-terminal eukaryotic" evidence="5">
    <location>
        <begin position="538"/>
        <end position="576"/>
    </location>
</feature>
<accession>A0A0J7AUC1</accession>
<feature type="region of interest" description="Disordered" evidence="4">
    <location>
        <begin position="521"/>
        <end position="540"/>
    </location>
</feature>
<feature type="domain" description="Rad21/Rec8-like protein N-terminal" evidence="6">
    <location>
        <begin position="1"/>
        <end position="100"/>
    </location>
</feature>